<sequence length="245" mass="26322">MIEENRNFLDFTAQMETEFWSAGEDSKPKAGQEKEEKMEQEVGGNDAVKDLADGSAAGGLDLMDNNTARSMAMPTSGVNATSFGPTQLTIFYGGKVCIFDAIPAEKVHEIMLIATAAVASNSGDMKSISTNGPASSPVLTRSPSLQSTGSALPSPRAQPYPIQRNSFCKLQAELPMARRHSLQRFFEKRRDRLVSKNPYADQSRTKMSENTKANLIAEASADSGYCQNPPIPGEGLPPKASADVA</sequence>
<keyword evidence="2" id="KW-0539">Nucleus</keyword>
<feature type="region of interest" description="Disordered" evidence="3">
    <location>
        <begin position="220"/>
        <end position="245"/>
    </location>
</feature>
<evidence type="ECO:0000256" key="1">
    <source>
        <dbReference type="ARBA" id="ARBA00008614"/>
    </source>
</evidence>
<dbReference type="SMART" id="SM00979">
    <property type="entry name" value="TIFY"/>
    <property type="match status" value="1"/>
</dbReference>
<feature type="compositionally biased region" description="Basic and acidic residues" evidence="3">
    <location>
        <begin position="24"/>
        <end position="40"/>
    </location>
</feature>
<evidence type="ECO:0000313" key="6">
    <source>
        <dbReference type="Proteomes" id="UP000827721"/>
    </source>
</evidence>
<comment type="function">
    <text evidence="2">Repressor of jasmonate responses.</text>
</comment>
<dbReference type="PANTHER" id="PTHR33077:SF61">
    <property type="entry name" value="PROTEIN TIFY 3A-RELATED"/>
    <property type="match status" value="1"/>
</dbReference>
<evidence type="ECO:0000259" key="4">
    <source>
        <dbReference type="PROSITE" id="PS51320"/>
    </source>
</evidence>
<dbReference type="PROSITE" id="PS51320">
    <property type="entry name" value="TIFY"/>
    <property type="match status" value="1"/>
</dbReference>
<evidence type="ECO:0000256" key="3">
    <source>
        <dbReference type="SAM" id="MobiDB-lite"/>
    </source>
</evidence>
<gene>
    <name evidence="5" type="ORF">JRO89_XS03G0302000</name>
</gene>
<dbReference type="EMBL" id="JAFEMO010000003">
    <property type="protein sequence ID" value="KAH7574484.1"/>
    <property type="molecule type" value="Genomic_DNA"/>
</dbReference>
<feature type="compositionally biased region" description="Polar residues" evidence="3">
    <location>
        <begin position="123"/>
        <end position="151"/>
    </location>
</feature>
<dbReference type="InterPro" id="IPR018467">
    <property type="entry name" value="CCT_CS"/>
</dbReference>
<reference evidence="5 6" key="1">
    <citation type="submission" date="2021-02" db="EMBL/GenBank/DDBJ databases">
        <title>Plant Genome Project.</title>
        <authorList>
            <person name="Zhang R.-G."/>
        </authorList>
    </citation>
    <scope>NUCLEOTIDE SEQUENCE [LARGE SCALE GENOMIC DNA]</scope>
    <source>
        <tissue evidence="5">Leaves</tissue>
    </source>
</reference>
<dbReference type="Proteomes" id="UP000827721">
    <property type="component" value="Unassembled WGS sequence"/>
</dbReference>
<dbReference type="Pfam" id="PF06200">
    <property type="entry name" value="tify"/>
    <property type="match status" value="1"/>
</dbReference>
<dbReference type="InterPro" id="IPR040390">
    <property type="entry name" value="TIFY/JAZ"/>
</dbReference>
<name>A0ABQ8IDI2_9ROSI</name>
<keyword evidence="2" id="KW-1184">Jasmonic acid signaling pathway</keyword>
<dbReference type="PANTHER" id="PTHR33077">
    <property type="entry name" value="PROTEIN TIFY 4A-RELATED-RELATED"/>
    <property type="match status" value="1"/>
</dbReference>
<comment type="subcellular location">
    <subcellularLocation>
        <location evidence="2">Nucleus</location>
    </subcellularLocation>
</comment>
<comment type="domain">
    <text evidence="2">The jas domain is required for interaction with COI1.</text>
</comment>
<organism evidence="5 6">
    <name type="scientific">Xanthoceras sorbifolium</name>
    <dbReference type="NCBI Taxonomy" id="99658"/>
    <lineage>
        <taxon>Eukaryota</taxon>
        <taxon>Viridiplantae</taxon>
        <taxon>Streptophyta</taxon>
        <taxon>Embryophyta</taxon>
        <taxon>Tracheophyta</taxon>
        <taxon>Spermatophyta</taxon>
        <taxon>Magnoliopsida</taxon>
        <taxon>eudicotyledons</taxon>
        <taxon>Gunneridae</taxon>
        <taxon>Pentapetalae</taxon>
        <taxon>rosids</taxon>
        <taxon>malvids</taxon>
        <taxon>Sapindales</taxon>
        <taxon>Sapindaceae</taxon>
        <taxon>Xanthoceroideae</taxon>
        <taxon>Xanthoceras</taxon>
    </lineage>
</organism>
<comment type="caution">
    <text evidence="5">The sequence shown here is derived from an EMBL/GenBank/DDBJ whole genome shotgun (WGS) entry which is preliminary data.</text>
</comment>
<feature type="domain" description="Tify" evidence="4">
    <location>
        <begin position="81"/>
        <end position="116"/>
    </location>
</feature>
<protein>
    <recommendedName>
        <fullName evidence="2">Protein TIFY</fullName>
    </recommendedName>
    <alternativeName>
        <fullName evidence="2">Jasmonate ZIM domain-containing protein</fullName>
    </alternativeName>
</protein>
<evidence type="ECO:0000256" key="2">
    <source>
        <dbReference type="RuleBase" id="RU369065"/>
    </source>
</evidence>
<keyword evidence="6" id="KW-1185">Reference proteome</keyword>
<dbReference type="InterPro" id="IPR010399">
    <property type="entry name" value="Tify_dom"/>
</dbReference>
<evidence type="ECO:0000313" key="5">
    <source>
        <dbReference type="EMBL" id="KAH7574484.1"/>
    </source>
</evidence>
<proteinExistence type="inferred from homology"/>
<feature type="region of interest" description="Disordered" evidence="3">
    <location>
        <begin position="123"/>
        <end position="158"/>
    </location>
</feature>
<dbReference type="Pfam" id="PF09425">
    <property type="entry name" value="Jas_motif"/>
    <property type="match status" value="1"/>
</dbReference>
<accession>A0ABQ8IDI2</accession>
<feature type="region of interest" description="Disordered" evidence="3">
    <location>
        <begin position="19"/>
        <end position="44"/>
    </location>
</feature>
<comment type="similarity">
    <text evidence="1 2">Belongs to the TIFY/JAZ family.</text>
</comment>